<dbReference type="OrthoDB" id="6302at10239"/>
<feature type="region of interest" description="Disordered" evidence="1">
    <location>
        <begin position="62"/>
        <end position="83"/>
    </location>
</feature>
<protein>
    <submittedName>
        <fullName evidence="2">Uncharacterized protein</fullName>
    </submittedName>
</protein>
<evidence type="ECO:0000256" key="1">
    <source>
        <dbReference type="SAM" id="MobiDB-lite"/>
    </source>
</evidence>
<gene>
    <name evidence="2" type="ORF">BQ3484_108</name>
</gene>
<dbReference type="EMBL" id="LT671577">
    <property type="protein sequence ID" value="SHO33176.1"/>
    <property type="molecule type" value="Genomic_DNA"/>
</dbReference>
<accession>A0A1M7XTZ5</accession>
<dbReference type="Pfam" id="PF19559">
    <property type="entry name" value="DUF6081"/>
    <property type="match status" value="1"/>
</dbReference>
<evidence type="ECO:0000313" key="2">
    <source>
        <dbReference type="EMBL" id="SHO33176.1"/>
    </source>
</evidence>
<organism evidence="2 3">
    <name type="scientific">Cedratvirus A11</name>
    <dbReference type="NCBI Taxonomy" id="1903266"/>
    <lineage>
        <taxon>Viruses</taxon>
        <taxon>Pithoviruses</taxon>
        <taxon>Orthocedratvirinae</taxon>
        <taxon>Alphacedratvirus</taxon>
        <taxon>Alphacedratvirus aljazairmassiliense</taxon>
    </lineage>
</organism>
<dbReference type="Proteomes" id="UP000201465">
    <property type="component" value="Segment"/>
</dbReference>
<dbReference type="GeneID" id="30523050"/>
<keyword evidence="3" id="KW-1185">Reference proteome</keyword>
<dbReference type="RefSeq" id="YP_009329048.1">
    <property type="nucleotide sequence ID" value="NC_032108.1"/>
</dbReference>
<reference evidence="2 3" key="1">
    <citation type="submission" date="2016-11" db="EMBL/GenBank/DDBJ databases">
        <authorList>
            <consortium name="Urmite Genomes"/>
        </authorList>
    </citation>
    <scope>NUCLEOTIDE SEQUENCE [LARGE SCALE GENOMIC DNA]</scope>
    <source>
        <strain evidence="2 3">A11</strain>
    </source>
</reference>
<dbReference type="InterPro" id="IPR045727">
    <property type="entry name" value="DUF6081"/>
</dbReference>
<proteinExistence type="predicted"/>
<name>A0A1M7XTZ5_9VIRU</name>
<dbReference type="KEGG" id="vg:30523050"/>
<sequence>MSQVLLKKISTKHCRISNTVNDIQPVLAGNADLATFFVPNQDYQCEGSSYHGKPFLTITPSNGISYTRTDPQDSNGPAPSGTTDHVKFLALTEPFATPLQGGEIRSTWVVNAQQTNVENNPFYRRDSTGSLPDPNSDFRLASFILNFLDFSKLAIFDFALTNNTVYVIIERLPGLESVFGNYAAFEYAIPVFHSHSLCKEWHKYEISYNKCSGEITWFIDEEPVFKITEIGRLLRPCNAFIYRKGEPHPLKRPELYKTLDFGGQEPIRPLVLDTVQTGFGLFSILDAYLPVKGRLSPPLVRLESARYRFGTSPFYKNPLTGEEAQFLFNSILDPTGTFYLPSIPPQIRVFGQGAQARIAKLVVTVQNKKRILDKQKHKR</sequence>
<evidence type="ECO:0000313" key="3">
    <source>
        <dbReference type="Proteomes" id="UP000201465"/>
    </source>
</evidence>